<keyword evidence="1" id="KW-0812">Transmembrane</keyword>
<feature type="transmembrane region" description="Helical" evidence="1">
    <location>
        <begin position="22"/>
        <end position="40"/>
    </location>
</feature>
<feature type="non-terminal residue" evidence="2">
    <location>
        <position position="44"/>
    </location>
</feature>
<keyword evidence="1" id="KW-0472">Membrane</keyword>
<gene>
    <name evidence="2" type="primary">LITAF</name>
</gene>
<accession>A0A1A8BE72</accession>
<dbReference type="EMBL" id="HADZ01000844">
    <property type="protein sequence ID" value="SBP64785.1"/>
    <property type="molecule type" value="Transcribed_RNA"/>
</dbReference>
<feature type="non-terminal residue" evidence="2">
    <location>
        <position position="1"/>
    </location>
</feature>
<organism evidence="2">
    <name type="scientific">Nothobranchius kadleci</name>
    <name type="common">African annual killifish</name>
    <dbReference type="NCBI Taxonomy" id="1051664"/>
    <lineage>
        <taxon>Eukaryota</taxon>
        <taxon>Metazoa</taxon>
        <taxon>Chordata</taxon>
        <taxon>Craniata</taxon>
        <taxon>Vertebrata</taxon>
        <taxon>Euteleostomi</taxon>
        <taxon>Actinopterygii</taxon>
        <taxon>Neopterygii</taxon>
        <taxon>Teleostei</taxon>
        <taxon>Neoteleostei</taxon>
        <taxon>Acanthomorphata</taxon>
        <taxon>Ovalentaria</taxon>
        <taxon>Atherinomorphae</taxon>
        <taxon>Cyprinodontiformes</taxon>
        <taxon>Nothobranchiidae</taxon>
        <taxon>Nothobranchius</taxon>
    </lineage>
</organism>
<dbReference type="AlphaFoldDB" id="A0A1A8BE72"/>
<reference evidence="2" key="2">
    <citation type="submission" date="2016-06" db="EMBL/GenBank/DDBJ databases">
        <title>The genome of a short-lived fish provides insights into sex chromosome evolution and the genetic control of aging.</title>
        <authorList>
            <person name="Reichwald K."/>
            <person name="Felder M."/>
            <person name="Petzold A."/>
            <person name="Koch P."/>
            <person name="Groth M."/>
            <person name="Platzer M."/>
        </authorList>
    </citation>
    <scope>NUCLEOTIDE SEQUENCE</scope>
    <source>
        <tissue evidence="2">Brain</tissue>
    </source>
</reference>
<name>A0A1A8BE72_NOTKA</name>
<proteinExistence type="predicted"/>
<protein>
    <submittedName>
        <fullName evidence="2">Lipopolysaccharide-induced TNF factor</fullName>
    </submittedName>
</protein>
<sequence>LSSHTPTGTINPDWAVKSLQMLSYRLFFGCCLIPFFLNHFKDAH</sequence>
<evidence type="ECO:0000256" key="1">
    <source>
        <dbReference type="SAM" id="Phobius"/>
    </source>
</evidence>
<keyword evidence="1" id="KW-1133">Transmembrane helix</keyword>
<reference evidence="2" key="1">
    <citation type="submission" date="2016-05" db="EMBL/GenBank/DDBJ databases">
        <authorList>
            <person name="Lavstsen T."/>
            <person name="Jespersen J.S."/>
        </authorList>
    </citation>
    <scope>NUCLEOTIDE SEQUENCE</scope>
    <source>
        <tissue evidence="2">Brain</tissue>
    </source>
</reference>
<evidence type="ECO:0000313" key="2">
    <source>
        <dbReference type="EMBL" id="SBP64785.1"/>
    </source>
</evidence>